<name>A0A8J1UBY7_OWEFU</name>
<evidence type="ECO:0000256" key="4">
    <source>
        <dbReference type="ARBA" id="ARBA00022833"/>
    </source>
</evidence>
<dbReference type="SUPFAM" id="SSF82282">
    <property type="entry name" value="Homocysteine S-methyltransferase"/>
    <property type="match status" value="1"/>
</dbReference>
<dbReference type="Gene3D" id="3.20.20.330">
    <property type="entry name" value="Homocysteine-binding-like domain"/>
    <property type="match status" value="1"/>
</dbReference>
<dbReference type="EMBL" id="CAIIXF020000004">
    <property type="protein sequence ID" value="CAH1781100.1"/>
    <property type="molecule type" value="Genomic_DNA"/>
</dbReference>
<dbReference type="PANTHER" id="PTHR46015:SF1">
    <property type="entry name" value="HOMOCYSTEINE S-METHYLTRANSFERASE-LIKE ISOFORM 1"/>
    <property type="match status" value="1"/>
</dbReference>
<dbReference type="UniPathway" id="UPA00051">
    <property type="reaction ID" value="UER00083"/>
</dbReference>
<dbReference type="PIRSF" id="PIRSF037505">
    <property type="entry name" value="Betaine_HMT"/>
    <property type="match status" value="1"/>
</dbReference>
<dbReference type="InterPro" id="IPR036589">
    <property type="entry name" value="HCY_dom_sf"/>
</dbReference>
<feature type="binding site" evidence="6">
    <location>
        <position position="298"/>
    </location>
    <ligand>
        <name>Zn(2+)</name>
        <dbReference type="ChEBI" id="CHEBI:29105"/>
    </ligand>
</feature>
<dbReference type="GO" id="GO:0032259">
    <property type="term" value="P:methylation"/>
    <property type="evidence" value="ECO:0007669"/>
    <property type="project" value="UniProtKB-KW"/>
</dbReference>
<dbReference type="PANTHER" id="PTHR46015">
    <property type="entry name" value="ZGC:172121"/>
    <property type="match status" value="1"/>
</dbReference>
<dbReference type="GO" id="GO:0009086">
    <property type="term" value="P:methionine biosynthetic process"/>
    <property type="evidence" value="ECO:0007669"/>
    <property type="project" value="InterPro"/>
</dbReference>
<accession>A0A8J1UBY7</accession>
<dbReference type="OrthoDB" id="261426at2759"/>
<dbReference type="PROSITE" id="PS50970">
    <property type="entry name" value="HCY"/>
    <property type="match status" value="1"/>
</dbReference>
<gene>
    <name evidence="7" type="ORF">OFUS_LOCUS7715</name>
</gene>
<evidence type="ECO:0000256" key="3">
    <source>
        <dbReference type="ARBA" id="ARBA00022723"/>
    </source>
</evidence>
<evidence type="ECO:0000256" key="1">
    <source>
        <dbReference type="ARBA" id="ARBA00022603"/>
    </source>
</evidence>
<dbReference type="Proteomes" id="UP000749559">
    <property type="component" value="Unassembled WGS sequence"/>
</dbReference>
<dbReference type="FunFam" id="3.20.20.330:FF:000002">
    <property type="entry name" value="Homocysteine S-methyltransferase"/>
    <property type="match status" value="1"/>
</dbReference>
<keyword evidence="8" id="KW-1185">Reference proteome</keyword>
<protein>
    <submittedName>
        <fullName evidence="7">Uncharacterized protein</fullName>
    </submittedName>
</protein>
<sequence>DMNFEHKVLDGGLATQLIRQGYDNLDNDPLWSCRLLNTAPWAIKQAHLSFLEGGADIIETNTYQASIESFIEHFTISEEEAVGLIKDGARIAIEARDEFWRLNSEKCSREGRQRPLVAASIGPYGATLHDGSEYSGHYVDTMSIEDLKAWHKRRIDLLADSGIDILACETIPALREAEALVRLLSEYPHLRAWISFSCKDNQHINHGELFSDVVAKILSYDCKQVLGIGINCTDPEFIEPLLKSVQNFRDVTKFVIYPNSGETWTAEHTWTGKASLKGLDEYVDDWMDLGATYIGGCCRVYPEDTNKIRSKMNQYFKLNNKT</sequence>
<evidence type="ECO:0000256" key="5">
    <source>
        <dbReference type="ARBA" id="ARBA00034478"/>
    </source>
</evidence>
<evidence type="ECO:0000313" key="8">
    <source>
        <dbReference type="Proteomes" id="UP000749559"/>
    </source>
</evidence>
<reference evidence="7" key="1">
    <citation type="submission" date="2022-03" db="EMBL/GenBank/DDBJ databases">
        <authorList>
            <person name="Martin C."/>
        </authorList>
    </citation>
    <scope>NUCLEOTIDE SEQUENCE</scope>
</reference>
<keyword evidence="1 6" id="KW-0489">Methyltransferase</keyword>
<organism evidence="7 8">
    <name type="scientific">Owenia fusiformis</name>
    <name type="common">Polychaete worm</name>
    <dbReference type="NCBI Taxonomy" id="6347"/>
    <lineage>
        <taxon>Eukaryota</taxon>
        <taxon>Metazoa</taxon>
        <taxon>Spiralia</taxon>
        <taxon>Lophotrochozoa</taxon>
        <taxon>Annelida</taxon>
        <taxon>Polychaeta</taxon>
        <taxon>Sedentaria</taxon>
        <taxon>Canalipalpata</taxon>
        <taxon>Sabellida</taxon>
        <taxon>Oweniida</taxon>
        <taxon>Oweniidae</taxon>
        <taxon>Owenia</taxon>
    </lineage>
</organism>
<evidence type="ECO:0000313" key="7">
    <source>
        <dbReference type="EMBL" id="CAH1781100.1"/>
    </source>
</evidence>
<dbReference type="AlphaFoldDB" id="A0A8J1UBY7"/>
<evidence type="ECO:0000256" key="2">
    <source>
        <dbReference type="ARBA" id="ARBA00022679"/>
    </source>
</evidence>
<feature type="non-terminal residue" evidence="7">
    <location>
        <position position="322"/>
    </location>
</feature>
<dbReference type="GO" id="GO:0033528">
    <property type="term" value="P:S-methylmethionine cycle"/>
    <property type="evidence" value="ECO:0007669"/>
    <property type="project" value="TreeGrafter"/>
</dbReference>
<keyword evidence="3 6" id="KW-0479">Metal-binding</keyword>
<dbReference type="GO" id="GO:0008270">
    <property type="term" value="F:zinc ion binding"/>
    <property type="evidence" value="ECO:0007669"/>
    <property type="project" value="InterPro"/>
</dbReference>
<comment type="pathway">
    <text evidence="5">Amino-acid biosynthesis; L-methionine biosynthesis via de novo pathway.</text>
</comment>
<evidence type="ECO:0000256" key="6">
    <source>
        <dbReference type="PROSITE-ProRule" id="PRU00333"/>
    </source>
</evidence>
<dbReference type="InterPro" id="IPR017226">
    <property type="entry name" value="BHMT-like"/>
</dbReference>
<comment type="caution">
    <text evidence="7">The sequence shown here is derived from an EMBL/GenBank/DDBJ whole genome shotgun (WGS) entry which is preliminary data.</text>
</comment>
<feature type="binding site" evidence="6">
    <location>
        <position position="232"/>
    </location>
    <ligand>
        <name>Zn(2+)</name>
        <dbReference type="ChEBI" id="CHEBI:29105"/>
    </ligand>
</feature>
<dbReference type="NCBIfam" id="NF007020">
    <property type="entry name" value="PRK09485.1"/>
    <property type="match status" value="1"/>
</dbReference>
<comment type="cofactor">
    <cofactor evidence="6">
        <name>Zn(2+)</name>
        <dbReference type="ChEBI" id="CHEBI:29105"/>
    </cofactor>
</comment>
<dbReference type="InterPro" id="IPR003726">
    <property type="entry name" value="HCY_dom"/>
</dbReference>
<keyword evidence="2 6" id="KW-0808">Transferase</keyword>
<dbReference type="GO" id="GO:0008898">
    <property type="term" value="F:S-adenosylmethionine-homocysteine S-methyltransferase activity"/>
    <property type="evidence" value="ECO:0007669"/>
    <property type="project" value="TreeGrafter"/>
</dbReference>
<keyword evidence="4 6" id="KW-0862">Zinc</keyword>
<proteinExistence type="predicted"/>
<dbReference type="InterPro" id="IPR051486">
    <property type="entry name" value="Hcy_S-methyltransferase"/>
</dbReference>
<feature type="binding site" evidence="6">
    <location>
        <position position="297"/>
    </location>
    <ligand>
        <name>Zn(2+)</name>
        <dbReference type="ChEBI" id="CHEBI:29105"/>
    </ligand>
</feature>
<dbReference type="Pfam" id="PF02574">
    <property type="entry name" value="S-methyl_trans"/>
    <property type="match status" value="1"/>
</dbReference>